<proteinExistence type="predicted"/>
<sequence>MRKVINGKMYDTDTATVVAENTEYDDEQPCSKVTLYKKKTGEFYFLCEKFTEDKNIWIEPILEDEAKEFAEKALDGDQYEAIFGKVEE</sequence>
<reference evidence="1" key="1">
    <citation type="journal article" date="2021" name="Proc. Natl. Acad. Sci. U.S.A.">
        <title>A Catalog of Tens of Thousands of Viruses from Human Metagenomes Reveals Hidden Associations with Chronic Diseases.</title>
        <authorList>
            <person name="Tisza M.J."/>
            <person name="Buck C.B."/>
        </authorList>
    </citation>
    <scope>NUCLEOTIDE SEQUENCE</scope>
    <source>
        <strain evidence="1">CtBS918</strain>
    </source>
</reference>
<evidence type="ECO:0000313" key="1">
    <source>
        <dbReference type="EMBL" id="DAE32869.1"/>
    </source>
</evidence>
<accession>A0A8S5RP49</accession>
<protein>
    <submittedName>
        <fullName evidence="1">Uncharacterized protein</fullName>
    </submittedName>
</protein>
<name>A0A8S5RP49_9VIRU</name>
<organism evidence="1">
    <name type="scientific">virus sp. ctBS918</name>
    <dbReference type="NCBI Taxonomy" id="2825807"/>
    <lineage>
        <taxon>Viruses</taxon>
    </lineage>
</organism>
<dbReference type="EMBL" id="BK059130">
    <property type="protein sequence ID" value="DAE32869.1"/>
    <property type="molecule type" value="Genomic_DNA"/>
</dbReference>